<dbReference type="Proteomes" id="UP000308267">
    <property type="component" value="Unassembled WGS sequence"/>
</dbReference>
<organism evidence="1 2">
    <name type="scientific">Opisthorchis felineus</name>
    <dbReference type="NCBI Taxonomy" id="147828"/>
    <lineage>
        <taxon>Eukaryota</taxon>
        <taxon>Metazoa</taxon>
        <taxon>Spiralia</taxon>
        <taxon>Lophotrochozoa</taxon>
        <taxon>Platyhelminthes</taxon>
        <taxon>Trematoda</taxon>
        <taxon>Digenea</taxon>
        <taxon>Opisthorchiida</taxon>
        <taxon>Opisthorchiata</taxon>
        <taxon>Opisthorchiidae</taxon>
        <taxon>Opisthorchis</taxon>
    </lineage>
</organism>
<dbReference type="OrthoDB" id="15235at2759"/>
<comment type="caution">
    <text evidence="1">The sequence shown here is derived from an EMBL/GenBank/DDBJ whole genome shotgun (WGS) entry which is preliminary data.</text>
</comment>
<keyword evidence="2" id="KW-1185">Reference proteome</keyword>
<dbReference type="SUPFAM" id="SSF56235">
    <property type="entry name" value="N-terminal nucleophile aminohydrolases (Ntn hydrolases)"/>
    <property type="match status" value="1"/>
</dbReference>
<gene>
    <name evidence="1" type="ORF">CRM22_007964</name>
</gene>
<sequence>VRRGFTFSSDTDTEVIPKLMQHIYDRHTETKPLTFLEVVELVVKQLVSFTFSVVSGYVFVCLNGNVAVISIEDRNAAVDTYGFRQYF</sequence>
<dbReference type="STRING" id="147828.A0A4S2LDC3"/>
<dbReference type="InterPro" id="IPR029055">
    <property type="entry name" value="Ntn_hydrolases_N"/>
</dbReference>
<reference evidence="1 2" key="1">
    <citation type="journal article" date="2019" name="BMC Genomics">
        <title>New insights from Opisthorchis felineus genome: update on genomics of the epidemiologically important liver flukes.</title>
        <authorList>
            <person name="Ershov N.I."/>
            <person name="Mordvinov V.A."/>
            <person name="Prokhortchouk E.B."/>
            <person name="Pakharukova M.Y."/>
            <person name="Gunbin K.V."/>
            <person name="Ustyantsev K."/>
            <person name="Genaev M.A."/>
            <person name="Blinov A.G."/>
            <person name="Mazur A."/>
            <person name="Boulygina E."/>
            <person name="Tsygankova S."/>
            <person name="Khrameeva E."/>
            <person name="Chekanov N."/>
            <person name="Fan G."/>
            <person name="Xiao A."/>
            <person name="Zhang H."/>
            <person name="Xu X."/>
            <person name="Yang H."/>
            <person name="Solovyev V."/>
            <person name="Lee S.M."/>
            <person name="Liu X."/>
            <person name="Afonnikov D.A."/>
            <person name="Skryabin K.G."/>
        </authorList>
    </citation>
    <scope>NUCLEOTIDE SEQUENCE [LARGE SCALE GENOMIC DNA]</scope>
    <source>
        <strain evidence="1">AK-0245</strain>
        <tissue evidence="1">Whole organism</tissue>
    </source>
</reference>
<name>A0A4S2LDC3_OPIFE</name>
<protein>
    <submittedName>
        <fullName evidence="1">Uncharacterized protein</fullName>
    </submittedName>
</protein>
<dbReference type="EMBL" id="SJOL01007947">
    <property type="protein sequence ID" value="TGZ61475.1"/>
    <property type="molecule type" value="Genomic_DNA"/>
</dbReference>
<evidence type="ECO:0000313" key="1">
    <source>
        <dbReference type="EMBL" id="TGZ61475.1"/>
    </source>
</evidence>
<proteinExistence type="predicted"/>
<dbReference type="Gene3D" id="3.60.20.10">
    <property type="entry name" value="Glutamine Phosphoribosylpyrophosphate, subunit 1, domain 1"/>
    <property type="match status" value="1"/>
</dbReference>
<accession>A0A4S2LDC3</accession>
<evidence type="ECO:0000313" key="2">
    <source>
        <dbReference type="Proteomes" id="UP000308267"/>
    </source>
</evidence>
<dbReference type="AlphaFoldDB" id="A0A4S2LDC3"/>
<feature type="non-terminal residue" evidence="1">
    <location>
        <position position="1"/>
    </location>
</feature>